<accession>A0AAV0WT48</accession>
<sequence length="101" mass="11711">MTSDYPIAKSETLSLLNEVGSFEFLLSLIIWYELLTEVNIVSKNFQNPNMQLDVLSNMLKGLIVFLEKYRDNGFEKAMETAKQLAIAIEIEPTFNEVRYRK</sequence>
<gene>
    <name evidence="1" type="ORF">MEUPH1_LOCUS14457</name>
</gene>
<organism evidence="1 2">
    <name type="scientific">Macrosiphum euphorbiae</name>
    <name type="common">potato aphid</name>
    <dbReference type="NCBI Taxonomy" id="13131"/>
    <lineage>
        <taxon>Eukaryota</taxon>
        <taxon>Metazoa</taxon>
        <taxon>Ecdysozoa</taxon>
        <taxon>Arthropoda</taxon>
        <taxon>Hexapoda</taxon>
        <taxon>Insecta</taxon>
        <taxon>Pterygota</taxon>
        <taxon>Neoptera</taxon>
        <taxon>Paraneoptera</taxon>
        <taxon>Hemiptera</taxon>
        <taxon>Sternorrhyncha</taxon>
        <taxon>Aphidomorpha</taxon>
        <taxon>Aphidoidea</taxon>
        <taxon>Aphididae</taxon>
        <taxon>Macrosiphini</taxon>
        <taxon>Macrosiphum</taxon>
    </lineage>
</organism>
<dbReference type="AlphaFoldDB" id="A0AAV0WT48"/>
<dbReference type="Proteomes" id="UP001160148">
    <property type="component" value="Unassembled WGS sequence"/>
</dbReference>
<keyword evidence="2" id="KW-1185">Reference proteome</keyword>
<evidence type="ECO:0000313" key="2">
    <source>
        <dbReference type="Proteomes" id="UP001160148"/>
    </source>
</evidence>
<reference evidence="1 2" key="1">
    <citation type="submission" date="2023-01" db="EMBL/GenBank/DDBJ databases">
        <authorList>
            <person name="Whitehead M."/>
        </authorList>
    </citation>
    <scope>NUCLEOTIDE SEQUENCE [LARGE SCALE GENOMIC DNA]</scope>
</reference>
<proteinExistence type="predicted"/>
<evidence type="ECO:0000313" key="1">
    <source>
        <dbReference type="EMBL" id="CAI6359003.1"/>
    </source>
</evidence>
<protein>
    <submittedName>
        <fullName evidence="1">Uncharacterized protein</fullName>
    </submittedName>
</protein>
<dbReference type="EMBL" id="CARXXK010000002">
    <property type="protein sequence ID" value="CAI6359003.1"/>
    <property type="molecule type" value="Genomic_DNA"/>
</dbReference>
<comment type="caution">
    <text evidence="1">The sequence shown here is derived from an EMBL/GenBank/DDBJ whole genome shotgun (WGS) entry which is preliminary data.</text>
</comment>
<name>A0AAV0WT48_9HEMI</name>